<evidence type="ECO:0000313" key="13">
    <source>
        <dbReference type="Proteomes" id="UP000001955"/>
    </source>
</evidence>
<keyword evidence="7" id="KW-0378">Hydrolase</keyword>
<dbReference type="eggNOG" id="COG0860">
    <property type="taxonomic scope" value="Bacteria"/>
</dbReference>
<comment type="catalytic activity">
    <reaction evidence="1">
        <text>Hydrolyzes the link between N-acetylmuramoyl residues and L-amino acid residues in certain cell-wall glycopeptides.</text>
        <dbReference type="EC" id="3.5.1.28"/>
    </reaction>
</comment>
<evidence type="ECO:0000313" key="12">
    <source>
        <dbReference type="EMBL" id="AFJ48633.1"/>
    </source>
</evidence>
<evidence type="ECO:0000256" key="8">
    <source>
        <dbReference type="ARBA" id="ARBA00023316"/>
    </source>
</evidence>
<reference evidence="12 13" key="1">
    <citation type="journal article" date="2012" name="J. Bacteriol.">
        <title>Complete genome sequence of the B12-producing Shimwellia blattae strain DSM 4481, isolated from a cockroach.</title>
        <authorList>
            <person name="Brzuszkiewicz E."/>
            <person name="Waschkowitz T."/>
            <person name="Wiezer A."/>
            <person name="Daniel R."/>
        </authorList>
    </citation>
    <scope>NUCLEOTIDE SEQUENCE [LARGE SCALE GENOMIC DNA]</scope>
    <source>
        <strain evidence="13">ATCC 29907 / DSM 4481 / JCM 1650 / NBRC 105725 / CDC 9005-74</strain>
    </source>
</reference>
<accession>K6USQ0</accession>
<comment type="similarity">
    <text evidence="3">Belongs to the N-acetylmuramoyl-L-alanine amidase 3 family.</text>
</comment>
<keyword evidence="6" id="KW-0574">Periplasm</keyword>
<dbReference type="OrthoDB" id="9806267at2"/>
<dbReference type="FunFam" id="3.40.630.40:FF:000003">
    <property type="entry name" value="N-acetylmuramoyl-L-alanine amidase AmiB"/>
    <property type="match status" value="1"/>
</dbReference>
<dbReference type="GO" id="GO:0008745">
    <property type="term" value="F:N-acetylmuramoyl-L-alanine amidase activity"/>
    <property type="evidence" value="ECO:0007669"/>
    <property type="project" value="UniProtKB-EC"/>
</dbReference>
<dbReference type="EMBL" id="CP001560">
    <property type="protein sequence ID" value="AFJ48633.1"/>
    <property type="molecule type" value="Genomic_DNA"/>
</dbReference>
<dbReference type="Gene3D" id="3.40.630.40">
    <property type="entry name" value="Zn-dependent exopeptidases"/>
    <property type="match status" value="1"/>
</dbReference>
<dbReference type="PANTHER" id="PTHR30404">
    <property type="entry name" value="N-ACETYLMURAMOYL-L-ALANINE AMIDASE"/>
    <property type="match status" value="1"/>
</dbReference>
<feature type="signal peptide" evidence="10">
    <location>
        <begin position="1"/>
        <end position="21"/>
    </location>
</feature>
<evidence type="ECO:0000259" key="11">
    <source>
        <dbReference type="SMART" id="SM00646"/>
    </source>
</evidence>
<dbReference type="PATRIC" id="fig|630626.3.peg.3496"/>
<feature type="compositionally biased region" description="Basic and acidic residues" evidence="9">
    <location>
        <begin position="186"/>
        <end position="199"/>
    </location>
</feature>
<keyword evidence="13" id="KW-1185">Reference proteome</keyword>
<dbReference type="PANTHER" id="PTHR30404:SF6">
    <property type="entry name" value="N-ACETYLMURAMOYL-L-ALANINE AMIDASE AMIB"/>
    <property type="match status" value="1"/>
</dbReference>
<accession>I2BDM9</accession>
<dbReference type="GO" id="GO:0030288">
    <property type="term" value="C:outer membrane-bounded periplasmic space"/>
    <property type="evidence" value="ECO:0007669"/>
    <property type="project" value="TreeGrafter"/>
</dbReference>
<dbReference type="InterPro" id="IPR002508">
    <property type="entry name" value="MurNAc-LAA_cat"/>
</dbReference>
<dbReference type="STRING" id="630626.EBL_c35780"/>
<evidence type="ECO:0000256" key="10">
    <source>
        <dbReference type="SAM" id="SignalP"/>
    </source>
</evidence>
<evidence type="ECO:0000256" key="2">
    <source>
        <dbReference type="ARBA" id="ARBA00004418"/>
    </source>
</evidence>
<name>I2BDM9_SHIBC</name>
<evidence type="ECO:0000256" key="7">
    <source>
        <dbReference type="ARBA" id="ARBA00022801"/>
    </source>
</evidence>
<feature type="region of interest" description="Disordered" evidence="9">
    <location>
        <begin position="162"/>
        <end position="222"/>
    </location>
</feature>
<proteinExistence type="inferred from homology"/>
<protein>
    <recommendedName>
        <fullName evidence="4">N-acetylmuramoyl-L-alanine amidase</fullName>
        <ecNumber evidence="4">3.5.1.28</ecNumber>
    </recommendedName>
</protein>
<dbReference type="KEGG" id="ebt:EBL_c35780"/>
<sequence length="457" mass="49254">MIRRLNGWLLALLLLCAPAWAAQLSDIHVANGNSQARITLSFVGDPNYAYNTQNKRSLTLDIEQTGVLQGLPLKFSGNNLVRQISAGQPKDDQSMRLIVDLTQNSLTRAEKRQNGANYTVVFTLNAEPTPPPAPVIERSVEPVAAPVIAKPVAPAAPRPVFSPAPAPRETAQVAPRPVTGTLNRDTGLRTHRSESRGATERVTVAIDAGHGGQDPGAIGPDGTREKQVTLAIARKLRQLLNADPMFKGVLTRDGDYFISVMGRSDVARKQNASVLVSIHADAAPNRDATGASVWVLSNKRANSEMAGWLEQHEKQSELLGGAGDVLANSQADPYLSQAVLDLQFGHSQRVGYDVATQVLAQLGRVGDIHKRRPEHASLGVLRSPDIPSLLVETGFISNAGEERLLASDDYQQQIAGAIYQGLRNYFLAHPLQSSPKMEMQPTRTVINGLPDSQVASN</sequence>
<dbReference type="GO" id="GO:0071555">
    <property type="term" value="P:cell wall organization"/>
    <property type="evidence" value="ECO:0007669"/>
    <property type="project" value="UniProtKB-KW"/>
</dbReference>
<dbReference type="NCBIfam" id="NF007751">
    <property type="entry name" value="PRK10431.1"/>
    <property type="match status" value="1"/>
</dbReference>
<evidence type="ECO:0000256" key="5">
    <source>
        <dbReference type="ARBA" id="ARBA00022729"/>
    </source>
</evidence>
<dbReference type="GO" id="GO:0009253">
    <property type="term" value="P:peptidoglycan catabolic process"/>
    <property type="evidence" value="ECO:0007669"/>
    <property type="project" value="InterPro"/>
</dbReference>
<feature type="chain" id="PRO_5003655265" description="N-acetylmuramoyl-L-alanine amidase" evidence="10">
    <location>
        <begin position="22"/>
        <end position="457"/>
    </location>
</feature>
<keyword evidence="5 10" id="KW-0732">Signal</keyword>
<keyword evidence="8" id="KW-0961">Cell wall biogenesis/degradation</keyword>
<feature type="domain" description="MurNAc-LAA" evidence="11">
    <location>
        <begin position="264"/>
        <end position="423"/>
    </location>
</feature>
<comment type="subcellular location">
    <subcellularLocation>
        <location evidence="2">Periplasm</location>
    </subcellularLocation>
</comment>
<dbReference type="AlphaFoldDB" id="I2BDM9"/>
<dbReference type="RefSeq" id="WP_002441601.1">
    <property type="nucleotide sequence ID" value="NC_017910.1"/>
</dbReference>
<gene>
    <name evidence="12" type="primary">amiB</name>
    <name evidence="12" type="ordered locus">EBL_c35780</name>
</gene>
<evidence type="ECO:0000256" key="6">
    <source>
        <dbReference type="ARBA" id="ARBA00022764"/>
    </source>
</evidence>
<evidence type="ECO:0000256" key="3">
    <source>
        <dbReference type="ARBA" id="ARBA00010860"/>
    </source>
</evidence>
<dbReference type="CDD" id="cd02696">
    <property type="entry name" value="MurNAc-LAA"/>
    <property type="match status" value="1"/>
</dbReference>
<dbReference type="EC" id="3.5.1.28" evidence="4"/>
<dbReference type="InterPro" id="IPR050695">
    <property type="entry name" value="N-acetylmuramoyl_amidase_3"/>
</dbReference>
<evidence type="ECO:0000256" key="4">
    <source>
        <dbReference type="ARBA" id="ARBA00011901"/>
    </source>
</evidence>
<dbReference type="SUPFAM" id="SSF53187">
    <property type="entry name" value="Zn-dependent exopeptidases"/>
    <property type="match status" value="1"/>
</dbReference>
<evidence type="ECO:0000256" key="1">
    <source>
        <dbReference type="ARBA" id="ARBA00001561"/>
    </source>
</evidence>
<dbReference type="Pfam" id="PF01520">
    <property type="entry name" value="Amidase_3"/>
    <property type="match status" value="1"/>
</dbReference>
<dbReference type="HOGENOM" id="CLU_014322_2_3_6"/>
<dbReference type="Proteomes" id="UP000001955">
    <property type="component" value="Chromosome"/>
</dbReference>
<evidence type="ECO:0000256" key="9">
    <source>
        <dbReference type="SAM" id="MobiDB-lite"/>
    </source>
</evidence>
<dbReference type="Gene3D" id="2.60.40.3500">
    <property type="match status" value="1"/>
</dbReference>
<dbReference type="SMART" id="SM00646">
    <property type="entry name" value="Ami_3"/>
    <property type="match status" value="1"/>
</dbReference>
<organism evidence="12 13">
    <name type="scientific">Shimwellia blattae (strain ATCC 29907 / DSM 4481 / JCM 1650 / NBRC 105725 / CDC 9005-74)</name>
    <name type="common">Escherichia blattae</name>
    <dbReference type="NCBI Taxonomy" id="630626"/>
    <lineage>
        <taxon>Bacteria</taxon>
        <taxon>Pseudomonadati</taxon>
        <taxon>Pseudomonadota</taxon>
        <taxon>Gammaproteobacteria</taxon>
        <taxon>Enterobacterales</taxon>
        <taxon>Enterobacteriaceae</taxon>
        <taxon>Shimwellia</taxon>
    </lineage>
</organism>